<dbReference type="Proteomes" id="UP000005237">
    <property type="component" value="Unassembled WGS sequence"/>
</dbReference>
<feature type="transmembrane region" description="Helical" evidence="2">
    <location>
        <begin position="33"/>
        <end position="57"/>
    </location>
</feature>
<feature type="transmembrane region" description="Helical" evidence="2">
    <location>
        <begin position="228"/>
        <end position="253"/>
    </location>
</feature>
<dbReference type="EnsemblMetazoa" id="CJA10598b.1">
    <property type="protein sequence ID" value="CJA10598b.1"/>
    <property type="gene ID" value="WBGene00129802"/>
</dbReference>
<evidence type="ECO:0000313" key="3">
    <source>
        <dbReference type="EnsemblMetazoa" id="CJA10598b.1"/>
    </source>
</evidence>
<proteinExistence type="predicted"/>
<dbReference type="AlphaFoldDB" id="A0A8R1HYT1"/>
<keyword evidence="2" id="KW-0472">Membrane</keyword>
<accession>A0A8R1HYT1</accession>
<reference evidence="4" key="1">
    <citation type="submission" date="2010-08" db="EMBL/GenBank/DDBJ databases">
        <authorList>
            <consortium name="Caenorhabditis japonica Sequencing Consortium"/>
            <person name="Wilson R.K."/>
        </authorList>
    </citation>
    <scope>NUCLEOTIDE SEQUENCE [LARGE SCALE GENOMIC DNA]</scope>
    <source>
        <strain evidence="4">DF5081</strain>
    </source>
</reference>
<feature type="region of interest" description="Disordered" evidence="1">
    <location>
        <begin position="289"/>
        <end position="321"/>
    </location>
</feature>
<keyword evidence="2" id="KW-0812">Transmembrane</keyword>
<keyword evidence="4" id="KW-1185">Reference proteome</keyword>
<evidence type="ECO:0000256" key="1">
    <source>
        <dbReference type="SAM" id="MobiDB-lite"/>
    </source>
</evidence>
<protein>
    <submittedName>
        <fullName evidence="3">Uncharacterized protein</fullName>
    </submittedName>
</protein>
<reference evidence="3" key="2">
    <citation type="submission" date="2022-06" db="UniProtKB">
        <authorList>
            <consortium name="EnsemblMetazoa"/>
        </authorList>
    </citation>
    <scope>IDENTIFICATION</scope>
    <source>
        <strain evidence="3">DF5081</strain>
    </source>
</reference>
<evidence type="ECO:0000256" key="2">
    <source>
        <dbReference type="SAM" id="Phobius"/>
    </source>
</evidence>
<name>A0A8R1HYT1_CAEJA</name>
<feature type="transmembrane region" description="Helical" evidence="2">
    <location>
        <begin position="142"/>
        <end position="166"/>
    </location>
</feature>
<feature type="transmembrane region" description="Helical" evidence="2">
    <location>
        <begin position="111"/>
        <end position="130"/>
    </location>
</feature>
<keyword evidence="2" id="KW-1133">Transmembrane helix</keyword>
<evidence type="ECO:0000313" key="4">
    <source>
        <dbReference type="Proteomes" id="UP000005237"/>
    </source>
</evidence>
<organism evidence="3 4">
    <name type="scientific">Caenorhabditis japonica</name>
    <dbReference type="NCBI Taxonomy" id="281687"/>
    <lineage>
        <taxon>Eukaryota</taxon>
        <taxon>Metazoa</taxon>
        <taxon>Ecdysozoa</taxon>
        <taxon>Nematoda</taxon>
        <taxon>Chromadorea</taxon>
        <taxon>Rhabditida</taxon>
        <taxon>Rhabditina</taxon>
        <taxon>Rhabditomorpha</taxon>
        <taxon>Rhabditoidea</taxon>
        <taxon>Rhabditidae</taxon>
        <taxon>Peloderinae</taxon>
        <taxon>Caenorhabditis</taxon>
    </lineage>
</organism>
<sequence>MVPPALPPAPPIRTASSNPKVTFKGPQTWRESVGMFLSLSLQCAVLISILILAIYAWKDKQVYEHIVDFLDKTIQISKISERPFLGVYQLTDKELEVLSSERTYKTLLRCYLLSEFGVFAFLAIATILYFSCDVSSGTKRVVYWISLACGIIYAIIQVNLFTFALMPYSSMLPNATEKLLNHAIPHNVGGIQQMEMGLGCTFDLNLYAANRRKLNPKNTCDPQIESSFIPFAVLITLLAIRLIPILIGLLLAVKKTPLSEGVANLVERIRKDNKKRLYVKKQQRTTTTFDGDHISKSTTFGVESSPPRITSTPLPPVPSPSHMDHSISYNNAAYFATSGAFSSRSSDISRIDANELFKNPINRHPSGSLQSEV</sequence>